<keyword evidence="1" id="KW-0812">Transmembrane</keyword>
<evidence type="ECO:0000313" key="2">
    <source>
        <dbReference type="EMBL" id="HIX51154.1"/>
    </source>
</evidence>
<name>A0A9D1W2D8_9FIRM</name>
<accession>A0A9D1W2D8</accession>
<comment type="caution">
    <text evidence="2">The sequence shown here is derived from an EMBL/GenBank/DDBJ whole genome shotgun (WGS) entry which is preliminary data.</text>
</comment>
<evidence type="ECO:0000256" key="1">
    <source>
        <dbReference type="SAM" id="Phobius"/>
    </source>
</evidence>
<protein>
    <submittedName>
        <fullName evidence="2">Uncharacterized protein</fullName>
    </submittedName>
</protein>
<sequence length="162" mass="17030">MREWLAKLKTKTGGKLAETVFIILLIAVAALILFTSLGGKEGEESEGSYARQTEKRLAAVLSQIEGAGEVEVFLTVRSEGELVVATETTEHADGSVTTSPVLSGGEPIVLEECLPAVTGVLIVAEGADDLSVRFNLLEAAASVLDINQSLIKVYTKGGSQLL</sequence>
<dbReference type="EMBL" id="DXEW01000037">
    <property type="protein sequence ID" value="HIX51154.1"/>
    <property type="molecule type" value="Genomic_DNA"/>
</dbReference>
<feature type="transmembrane region" description="Helical" evidence="1">
    <location>
        <begin position="20"/>
        <end position="39"/>
    </location>
</feature>
<keyword evidence="1" id="KW-0472">Membrane</keyword>
<dbReference type="AlphaFoldDB" id="A0A9D1W2D8"/>
<gene>
    <name evidence="2" type="ORF">H9851_07745</name>
</gene>
<organism evidence="2 3">
    <name type="scientific">Candidatus Borkfalkia faecavium</name>
    <dbReference type="NCBI Taxonomy" id="2838508"/>
    <lineage>
        <taxon>Bacteria</taxon>
        <taxon>Bacillati</taxon>
        <taxon>Bacillota</taxon>
        <taxon>Clostridia</taxon>
        <taxon>Christensenellales</taxon>
        <taxon>Christensenellaceae</taxon>
        <taxon>Candidatus Borkfalkia</taxon>
    </lineage>
</organism>
<evidence type="ECO:0000313" key="3">
    <source>
        <dbReference type="Proteomes" id="UP000886847"/>
    </source>
</evidence>
<proteinExistence type="predicted"/>
<keyword evidence="1" id="KW-1133">Transmembrane helix</keyword>
<dbReference type="Proteomes" id="UP000886847">
    <property type="component" value="Unassembled WGS sequence"/>
</dbReference>
<reference evidence="2" key="1">
    <citation type="journal article" date="2021" name="PeerJ">
        <title>Extensive microbial diversity within the chicken gut microbiome revealed by metagenomics and culture.</title>
        <authorList>
            <person name="Gilroy R."/>
            <person name="Ravi A."/>
            <person name="Getino M."/>
            <person name="Pursley I."/>
            <person name="Horton D.L."/>
            <person name="Alikhan N.F."/>
            <person name="Baker D."/>
            <person name="Gharbi K."/>
            <person name="Hall N."/>
            <person name="Watson M."/>
            <person name="Adriaenssens E.M."/>
            <person name="Foster-Nyarko E."/>
            <person name="Jarju S."/>
            <person name="Secka A."/>
            <person name="Antonio M."/>
            <person name="Oren A."/>
            <person name="Chaudhuri R.R."/>
            <person name="La Ragione R."/>
            <person name="Hildebrand F."/>
            <person name="Pallen M.J."/>
        </authorList>
    </citation>
    <scope>NUCLEOTIDE SEQUENCE</scope>
    <source>
        <strain evidence="2">2189</strain>
    </source>
</reference>
<reference evidence="2" key="2">
    <citation type="submission" date="2021-04" db="EMBL/GenBank/DDBJ databases">
        <authorList>
            <person name="Gilroy R."/>
        </authorList>
    </citation>
    <scope>NUCLEOTIDE SEQUENCE</scope>
    <source>
        <strain evidence="2">2189</strain>
    </source>
</reference>